<keyword evidence="1" id="KW-0732">Signal</keyword>
<dbReference type="Proteomes" id="UP000676409">
    <property type="component" value="Chromosome"/>
</dbReference>
<dbReference type="RefSeq" id="WP_211938430.1">
    <property type="nucleotide sequence ID" value="NZ_CP073078.1"/>
</dbReference>
<proteinExistence type="predicted"/>
<organism evidence="2 3">
    <name type="scientific">Phenylobacterium montanum</name>
    <dbReference type="NCBI Taxonomy" id="2823693"/>
    <lineage>
        <taxon>Bacteria</taxon>
        <taxon>Pseudomonadati</taxon>
        <taxon>Pseudomonadota</taxon>
        <taxon>Alphaproteobacteria</taxon>
        <taxon>Caulobacterales</taxon>
        <taxon>Caulobacteraceae</taxon>
        <taxon>Phenylobacterium</taxon>
    </lineage>
</organism>
<dbReference type="AlphaFoldDB" id="A0A975IVA5"/>
<reference evidence="2" key="1">
    <citation type="submission" date="2021-04" db="EMBL/GenBank/DDBJ databases">
        <title>The complete genome sequence of Caulobacter sp. S6.</title>
        <authorList>
            <person name="Tang Y."/>
            <person name="Ouyang W."/>
            <person name="Liu Q."/>
            <person name="Huang B."/>
            <person name="Guo Z."/>
            <person name="Lei P."/>
        </authorList>
    </citation>
    <scope>NUCLEOTIDE SEQUENCE</scope>
    <source>
        <strain evidence="2">S6</strain>
    </source>
</reference>
<sequence length="641" mass="70346">MKAFKSSLWAAASAVVLTLAGGPARAAEAPPAGHYKNFRAAIYIAVSTTHTLADPARREREFQRAFGQVRFDKVYLEVYRDHDFASPAEIEAVKAFFKSKGVAVSGGITLAAGGHGGQFGTFDYENPADRAECEKAARLAAAHFDEVILDDFFFYASKSPADIAAKGARSWTQYRLDTMREVSRDLVLGPAKQVNPKVRMIIKYPNWYEHFQGLGYDLEQQSQMFDAIYTGTETRDPDATDQLLQQYESYEAYRYYSNIRPGADLGGWVDTFSTRYVDRYAEQLWDTLLAKAPEITLFNWTPMSEPRPVQPGERPWKGQATSFDWAAMAASYRGVGANDPGPGWGRVAGYSLEQIDKVLGGLGRPVGIPLYKPYQSSGDDFLPNYLGNLGLPIEQTPRFPMDGDMLILTEAAKADPDIVAKIKARLMAGHDVTITSGLLHALKGRGIDDIVELEDTGRVVSANTFLDGYGAGDGRPLNEPGVATPQILLPEIGFYTNDSWSLVRAVAGAKGYPILLMNRYGRGVLYVLTTPENPADLYNLPEPVLTRIKAFLQRDFAVRIAAPADVALFAYDNDALVAESYRPTVSTVQVSVKGAAKALRNLATGESVRAGPSEKLPDEAARTTFEITLPPHSYAAFKVER</sequence>
<evidence type="ECO:0000313" key="3">
    <source>
        <dbReference type="Proteomes" id="UP000676409"/>
    </source>
</evidence>
<protein>
    <recommendedName>
        <fullName evidence="4">Beta-galactosidase trimerisation domain-containing protein</fullName>
    </recommendedName>
</protein>
<dbReference type="EMBL" id="CP073078">
    <property type="protein sequence ID" value="QUD88379.1"/>
    <property type="molecule type" value="Genomic_DNA"/>
</dbReference>
<feature type="signal peptide" evidence="1">
    <location>
        <begin position="1"/>
        <end position="26"/>
    </location>
</feature>
<name>A0A975IVA5_9CAUL</name>
<gene>
    <name evidence="2" type="ORF">KCG34_00335</name>
</gene>
<evidence type="ECO:0008006" key="4">
    <source>
        <dbReference type="Google" id="ProtNLM"/>
    </source>
</evidence>
<evidence type="ECO:0000256" key="1">
    <source>
        <dbReference type="SAM" id="SignalP"/>
    </source>
</evidence>
<keyword evidence="3" id="KW-1185">Reference proteome</keyword>
<feature type="chain" id="PRO_5036870068" description="Beta-galactosidase trimerisation domain-containing protein" evidence="1">
    <location>
        <begin position="27"/>
        <end position="641"/>
    </location>
</feature>
<evidence type="ECO:0000313" key="2">
    <source>
        <dbReference type="EMBL" id="QUD88379.1"/>
    </source>
</evidence>
<dbReference type="KEGG" id="caul:KCG34_00335"/>
<accession>A0A975IVA5</accession>